<keyword evidence="2" id="KW-1185">Reference proteome</keyword>
<dbReference type="OrthoDB" id="76943at2157"/>
<reference evidence="1 2" key="1">
    <citation type="submission" date="2016-04" db="EMBL/GenBank/DDBJ databases">
        <title>Genome sequence of Methanobrevibacter filiformis DSM 11501.</title>
        <authorList>
            <person name="Poehlein A."/>
            <person name="Seedorf H."/>
            <person name="Daniel R."/>
        </authorList>
    </citation>
    <scope>NUCLEOTIDE SEQUENCE [LARGE SCALE GENOMIC DNA]</scope>
    <source>
        <strain evidence="1 2">DSM 11501</strain>
    </source>
</reference>
<protein>
    <submittedName>
        <fullName evidence="1">Sugar-specific transcriptional regulator TrmB</fullName>
    </submittedName>
</protein>
<dbReference type="Gene3D" id="1.10.10.10">
    <property type="entry name" value="Winged helix-like DNA-binding domain superfamily/Winged helix DNA-binding domain"/>
    <property type="match status" value="1"/>
</dbReference>
<organism evidence="1 2">
    <name type="scientific">Methanobrevibacter filiformis</name>
    <dbReference type="NCBI Taxonomy" id="55758"/>
    <lineage>
        <taxon>Archaea</taxon>
        <taxon>Methanobacteriati</taxon>
        <taxon>Methanobacteriota</taxon>
        <taxon>Methanomada group</taxon>
        <taxon>Methanobacteria</taxon>
        <taxon>Methanobacteriales</taxon>
        <taxon>Methanobacteriaceae</taxon>
        <taxon>Methanobrevibacter</taxon>
    </lineage>
</organism>
<name>A0A166ADW6_9EURY</name>
<dbReference type="InterPro" id="IPR010163">
    <property type="entry name" value="Csa3"/>
</dbReference>
<proteinExistence type="predicted"/>
<dbReference type="Pfam" id="PF13412">
    <property type="entry name" value="HTH_24"/>
    <property type="match status" value="1"/>
</dbReference>
<dbReference type="AlphaFoldDB" id="A0A166ADW6"/>
<dbReference type="Proteomes" id="UP000077066">
    <property type="component" value="Unassembled WGS sequence"/>
</dbReference>
<dbReference type="STRING" id="55758.MBFIL_13000"/>
<comment type="caution">
    <text evidence="1">The sequence shown here is derived from an EMBL/GenBank/DDBJ whole genome shotgun (WGS) entry which is preliminary data.</text>
</comment>
<evidence type="ECO:0000313" key="2">
    <source>
        <dbReference type="Proteomes" id="UP000077066"/>
    </source>
</evidence>
<sequence>MENILISTIHDAEPLMISITKFSPKKVVLLTEDNESDVIRETRETLSNVFGRFIDIQFKEINSKDIVKIGIEVSEIIDQEKDSGNRIVLNISSSIEPQILGILFGSYTKHQFVDRIFYVNLEDNEIVDLPILRFGISKTKKEVLLNIIDGNNSVKKLSEAVGISRGMAYNHIRELRDMGLIKKDSFEITSAGELAIIN</sequence>
<dbReference type="SUPFAM" id="SSF46785">
    <property type="entry name" value="Winged helix' DNA-binding domain"/>
    <property type="match status" value="1"/>
</dbReference>
<gene>
    <name evidence="1" type="ORF">MBFIL_13000</name>
</gene>
<dbReference type="InterPro" id="IPR036390">
    <property type="entry name" value="WH_DNA-bd_sf"/>
</dbReference>
<evidence type="ECO:0000313" key="1">
    <source>
        <dbReference type="EMBL" id="KZX11909.1"/>
    </source>
</evidence>
<dbReference type="NCBIfam" id="TIGR01884">
    <property type="entry name" value="cas_HTH"/>
    <property type="match status" value="1"/>
</dbReference>
<dbReference type="Gene3D" id="3.40.50.10770">
    <property type="entry name" value="Hypothetical protein VC1899 like domain (Restriction endonuclease-like)"/>
    <property type="match status" value="1"/>
</dbReference>
<accession>A0A166ADW6</accession>
<dbReference type="RefSeq" id="WP_066972869.1">
    <property type="nucleotide sequence ID" value="NZ_LWMT01000240.1"/>
</dbReference>
<dbReference type="InterPro" id="IPR036388">
    <property type="entry name" value="WH-like_DNA-bd_sf"/>
</dbReference>
<dbReference type="EMBL" id="LWMT01000240">
    <property type="protein sequence ID" value="KZX11909.1"/>
    <property type="molecule type" value="Genomic_DNA"/>
</dbReference>
<dbReference type="PATRIC" id="fig|55758.3.peg.1482"/>